<dbReference type="Gene3D" id="1.10.10.60">
    <property type="entry name" value="Homeodomain-like"/>
    <property type="match status" value="1"/>
</dbReference>
<organism evidence="3">
    <name type="scientific">Spirodela intermedia</name>
    <name type="common">Intermediate duckweed</name>
    <dbReference type="NCBI Taxonomy" id="51605"/>
    <lineage>
        <taxon>Eukaryota</taxon>
        <taxon>Viridiplantae</taxon>
        <taxon>Streptophyta</taxon>
        <taxon>Embryophyta</taxon>
        <taxon>Tracheophyta</taxon>
        <taxon>Spermatophyta</taxon>
        <taxon>Magnoliopsida</taxon>
        <taxon>Liliopsida</taxon>
        <taxon>Araceae</taxon>
        <taxon>Lemnoideae</taxon>
        <taxon>Spirodela</taxon>
    </lineage>
</organism>
<accession>A0A7I8JL44</accession>
<evidence type="ECO:0000313" key="4">
    <source>
        <dbReference type="Proteomes" id="UP001189122"/>
    </source>
</evidence>
<dbReference type="Pfam" id="PF14379">
    <property type="entry name" value="Myb_CC_LHEQLE"/>
    <property type="match status" value="1"/>
</dbReference>
<sequence>MESEGLTICHVKSHLQKYRTAKNTPDSQEGTSSSFRAAGRNEGERDSFGHLVGLDPKKALRLQLEVQSRLHEQLEIQRKIQMRIEEQGRQLQKMFEQQERAARSLFENQGTDVQVHGEGRGSETTHFPSKIS</sequence>
<feature type="compositionally biased region" description="Basic and acidic residues" evidence="1">
    <location>
        <begin position="39"/>
        <end position="48"/>
    </location>
</feature>
<protein>
    <recommendedName>
        <fullName evidence="2">MYB-CC type transcription factor LHEQLE-containing domain-containing protein</fullName>
    </recommendedName>
</protein>
<dbReference type="PANTHER" id="PTHR31499">
    <property type="entry name" value="MYB FAMILY TRANSCRIPTION FACTOR PHL11"/>
    <property type="match status" value="1"/>
</dbReference>
<feature type="region of interest" description="Disordered" evidence="1">
    <location>
        <begin position="103"/>
        <end position="132"/>
    </location>
</feature>
<keyword evidence="4" id="KW-1185">Reference proteome</keyword>
<dbReference type="GO" id="GO:0003700">
    <property type="term" value="F:DNA-binding transcription factor activity"/>
    <property type="evidence" value="ECO:0007669"/>
    <property type="project" value="InterPro"/>
</dbReference>
<feature type="domain" description="MYB-CC type transcription factor LHEQLE-containing" evidence="2">
    <location>
        <begin position="57"/>
        <end position="100"/>
    </location>
</feature>
<feature type="compositionally biased region" description="Polar residues" evidence="1">
    <location>
        <begin position="21"/>
        <end position="35"/>
    </location>
</feature>
<dbReference type="AlphaFoldDB" id="A0A7I8JL44"/>
<feature type="region of interest" description="Disordered" evidence="1">
    <location>
        <begin position="16"/>
        <end position="50"/>
    </location>
</feature>
<gene>
    <name evidence="3" type="ORF">SI7747_14017302</name>
</gene>
<name>A0A7I8JL44_SPIIN</name>
<dbReference type="EMBL" id="LR743601">
    <property type="protein sequence ID" value="CAA2631654.1"/>
    <property type="molecule type" value="Genomic_DNA"/>
</dbReference>
<proteinExistence type="predicted"/>
<dbReference type="InterPro" id="IPR025756">
    <property type="entry name" value="Myb_CC_LHEQLE"/>
</dbReference>
<reference evidence="3 4" key="1">
    <citation type="submission" date="2019-12" db="EMBL/GenBank/DDBJ databases">
        <authorList>
            <person name="Scholz U."/>
            <person name="Mascher M."/>
            <person name="Fiebig A."/>
        </authorList>
    </citation>
    <scope>NUCLEOTIDE SEQUENCE</scope>
</reference>
<dbReference type="InterPro" id="IPR046955">
    <property type="entry name" value="PHR1-like"/>
</dbReference>
<dbReference type="Proteomes" id="UP001189122">
    <property type="component" value="Unassembled WGS sequence"/>
</dbReference>
<dbReference type="EMBL" id="CACRZD030000014">
    <property type="protein sequence ID" value="CAA6670897.1"/>
    <property type="molecule type" value="Genomic_DNA"/>
</dbReference>
<evidence type="ECO:0000259" key="2">
    <source>
        <dbReference type="Pfam" id="PF14379"/>
    </source>
</evidence>
<evidence type="ECO:0000313" key="3">
    <source>
        <dbReference type="EMBL" id="CAA2631654.1"/>
    </source>
</evidence>
<dbReference type="PANTHER" id="PTHR31499:SF80">
    <property type="entry name" value="HTH MYB-TYPE DOMAIN-CONTAINING PROTEIN"/>
    <property type="match status" value="1"/>
</dbReference>
<evidence type="ECO:0000256" key="1">
    <source>
        <dbReference type="SAM" id="MobiDB-lite"/>
    </source>
</evidence>